<organism evidence="2 3">
    <name type="scientific">Rehmannia glutinosa</name>
    <name type="common">Chinese foxglove</name>
    <dbReference type="NCBI Taxonomy" id="99300"/>
    <lineage>
        <taxon>Eukaryota</taxon>
        <taxon>Viridiplantae</taxon>
        <taxon>Streptophyta</taxon>
        <taxon>Embryophyta</taxon>
        <taxon>Tracheophyta</taxon>
        <taxon>Spermatophyta</taxon>
        <taxon>Magnoliopsida</taxon>
        <taxon>eudicotyledons</taxon>
        <taxon>Gunneridae</taxon>
        <taxon>Pentapetalae</taxon>
        <taxon>asterids</taxon>
        <taxon>lamiids</taxon>
        <taxon>Lamiales</taxon>
        <taxon>Orobanchaceae</taxon>
        <taxon>Rehmannieae</taxon>
        <taxon>Rehmannia</taxon>
    </lineage>
</organism>
<dbReference type="PANTHER" id="PTHR13734:SF5">
    <property type="entry name" value="CCA TRNA NUCLEOTIDYLTRANSFERASE, MITOCHONDRIAL"/>
    <property type="match status" value="1"/>
</dbReference>
<proteinExistence type="predicted"/>
<gene>
    <name evidence="2" type="ORF">DH2020_036658</name>
</gene>
<dbReference type="EMBL" id="JABTTQ020001626">
    <property type="protein sequence ID" value="KAK6129613.1"/>
    <property type="molecule type" value="Genomic_DNA"/>
</dbReference>
<sequence length="130" mass="14884">MDVPIASKLRILAGLHLREIKEFWRAALVLSLLLYPEDIGLSKSLSVEDAELNNRRDLYNRIENAILEMGTFSSLTYFHARVSIITVTCEVVDPAIQQKLLEWQLAHPSGSAEECIDWMRQTQSKRARTE</sequence>
<evidence type="ECO:0000313" key="3">
    <source>
        <dbReference type="Proteomes" id="UP001318860"/>
    </source>
</evidence>
<evidence type="ECO:0000256" key="1">
    <source>
        <dbReference type="ARBA" id="ARBA00022884"/>
    </source>
</evidence>
<dbReference type="Proteomes" id="UP001318860">
    <property type="component" value="Unassembled WGS sequence"/>
</dbReference>
<reference evidence="2 3" key="1">
    <citation type="journal article" date="2021" name="Comput. Struct. Biotechnol. J.">
        <title>De novo genome assembly of the potent medicinal plant Rehmannia glutinosa using nanopore technology.</title>
        <authorList>
            <person name="Ma L."/>
            <person name="Dong C."/>
            <person name="Song C."/>
            <person name="Wang X."/>
            <person name="Zheng X."/>
            <person name="Niu Y."/>
            <person name="Chen S."/>
            <person name="Feng W."/>
        </authorList>
    </citation>
    <scope>NUCLEOTIDE SEQUENCE [LARGE SCALE GENOMIC DNA]</scope>
    <source>
        <strain evidence="2">DH-2019</strain>
    </source>
</reference>
<name>A0ABR0V4B0_REHGL</name>
<protein>
    <submittedName>
        <fullName evidence="2">Uncharacterized protein</fullName>
    </submittedName>
</protein>
<comment type="caution">
    <text evidence="2">The sequence shown here is derived from an EMBL/GenBank/DDBJ whole genome shotgun (WGS) entry which is preliminary data.</text>
</comment>
<evidence type="ECO:0000313" key="2">
    <source>
        <dbReference type="EMBL" id="KAK6129613.1"/>
    </source>
</evidence>
<keyword evidence="3" id="KW-1185">Reference proteome</keyword>
<keyword evidence="1" id="KW-0694">RNA-binding</keyword>
<accession>A0ABR0V4B0</accession>
<dbReference type="PANTHER" id="PTHR13734">
    <property type="entry name" value="TRNA-NUCLEOTIDYLTRANSFERASE"/>
    <property type="match status" value="1"/>
</dbReference>